<evidence type="ECO:0000256" key="1">
    <source>
        <dbReference type="ARBA" id="ARBA00002486"/>
    </source>
</evidence>
<dbReference type="Gene3D" id="3.30.420.40">
    <property type="match status" value="2"/>
</dbReference>
<name>A0A7X2P8W9_9FIRM</name>
<evidence type="ECO:0000313" key="5">
    <source>
        <dbReference type="Proteomes" id="UP000466864"/>
    </source>
</evidence>
<keyword evidence="3" id="KW-0119">Carbohydrate metabolism</keyword>
<comment type="similarity">
    <text evidence="2">Belongs to the ROK (NagC/XylR) family.</text>
</comment>
<dbReference type="InterPro" id="IPR000600">
    <property type="entry name" value="ROK"/>
</dbReference>
<protein>
    <submittedName>
        <fullName evidence="4">ROK family transcriptional regulator</fullName>
    </submittedName>
</protein>
<dbReference type="InterPro" id="IPR043129">
    <property type="entry name" value="ATPase_NBD"/>
</dbReference>
<dbReference type="PANTHER" id="PTHR18964">
    <property type="entry name" value="ROK (REPRESSOR, ORF, KINASE) FAMILY"/>
    <property type="match status" value="1"/>
</dbReference>
<comment type="caution">
    <text evidence="4">The sequence shown here is derived from an EMBL/GenBank/DDBJ whole genome shotgun (WGS) entry which is preliminary data.</text>
</comment>
<dbReference type="SUPFAM" id="SSF53067">
    <property type="entry name" value="Actin-like ATPase domain"/>
    <property type="match status" value="1"/>
</dbReference>
<keyword evidence="3" id="KW-0859">Xylose metabolism</keyword>
<dbReference type="SUPFAM" id="SSF46785">
    <property type="entry name" value="Winged helix' DNA-binding domain"/>
    <property type="match status" value="1"/>
</dbReference>
<sequence>MKDFCLQERGSSNSRIRTYQYIKDHNPSTRQEISKNLGLSYPTVANAVKVLVGNGLIVPSFNKQKTEGRSAVSYDFCSDTYCSIGLYLAQNKMTFVLADLRGEILDQKKVKAALNLRSDGYLKYVGEQLKAIVQKNNILPSNLLGVGIALPGLISRDGEYVQYGHTSDFTGVTKTEISKYIPYKTALLHDSDAGAFAELNKWPDMRDAFYISLSSSVGGALMLDRKIVHGQDNWCGEIGHMKLITDRNAGECYCGHRGCFDTVCRCGVLDVLTDGNIEEFFEILHAGDRAALGLWNTYTDHLAMGVHNIHMLLDIPVILGGYVGELMKEDLPELRKKINSLEPFNSNADDFVFCSRSGADQVAEGAALIQIRIFENEI</sequence>
<dbReference type="Pfam" id="PF13412">
    <property type="entry name" value="HTH_24"/>
    <property type="match status" value="1"/>
</dbReference>
<reference evidence="4 5" key="1">
    <citation type="submission" date="2019-08" db="EMBL/GenBank/DDBJ databases">
        <title>In-depth cultivation of the pig gut microbiome towards novel bacterial diversity and tailored functional studies.</title>
        <authorList>
            <person name="Wylensek D."/>
            <person name="Hitch T.C.A."/>
            <person name="Clavel T."/>
        </authorList>
    </citation>
    <scope>NUCLEOTIDE SEQUENCE [LARGE SCALE GENOMIC DNA]</scope>
    <source>
        <strain evidence="4 5">Oil+RF-744-WCA-WT-13</strain>
    </source>
</reference>
<dbReference type="InterPro" id="IPR011991">
    <property type="entry name" value="ArsR-like_HTH"/>
</dbReference>
<keyword evidence="5" id="KW-1185">Reference proteome</keyword>
<evidence type="ECO:0000256" key="2">
    <source>
        <dbReference type="ARBA" id="ARBA00006479"/>
    </source>
</evidence>
<dbReference type="RefSeq" id="WP_154458324.1">
    <property type="nucleotide sequence ID" value="NZ_VUMV01000006.1"/>
</dbReference>
<dbReference type="GO" id="GO:0042732">
    <property type="term" value="P:D-xylose metabolic process"/>
    <property type="evidence" value="ECO:0007669"/>
    <property type="project" value="UniProtKB-KW"/>
</dbReference>
<evidence type="ECO:0000313" key="4">
    <source>
        <dbReference type="EMBL" id="MST82409.1"/>
    </source>
</evidence>
<evidence type="ECO:0000256" key="3">
    <source>
        <dbReference type="ARBA" id="ARBA00022629"/>
    </source>
</evidence>
<dbReference type="InterPro" id="IPR036388">
    <property type="entry name" value="WH-like_DNA-bd_sf"/>
</dbReference>
<gene>
    <name evidence="4" type="ORF">FYJ60_08790</name>
</gene>
<dbReference type="PANTHER" id="PTHR18964:SF149">
    <property type="entry name" value="BIFUNCTIONAL UDP-N-ACETYLGLUCOSAMINE 2-EPIMERASE_N-ACETYLMANNOSAMINE KINASE"/>
    <property type="match status" value="1"/>
</dbReference>
<dbReference type="Gene3D" id="1.10.10.10">
    <property type="entry name" value="Winged helix-like DNA-binding domain superfamily/Winged helix DNA-binding domain"/>
    <property type="match status" value="1"/>
</dbReference>
<accession>A0A7X2P8W9</accession>
<dbReference type="Proteomes" id="UP000466864">
    <property type="component" value="Unassembled WGS sequence"/>
</dbReference>
<dbReference type="EMBL" id="VUMV01000006">
    <property type="protein sequence ID" value="MST82409.1"/>
    <property type="molecule type" value="Genomic_DNA"/>
</dbReference>
<comment type="function">
    <text evidence="1">Transcriptional repressor of xylose-utilizing enzymes.</text>
</comment>
<proteinExistence type="inferred from homology"/>
<dbReference type="CDD" id="cd00090">
    <property type="entry name" value="HTH_ARSR"/>
    <property type="match status" value="1"/>
</dbReference>
<dbReference type="Pfam" id="PF00480">
    <property type="entry name" value="ROK"/>
    <property type="match status" value="1"/>
</dbReference>
<dbReference type="AlphaFoldDB" id="A0A7X2P8W9"/>
<organism evidence="4 5">
    <name type="scientific">Bilifractor porci</name>
    <dbReference type="NCBI Taxonomy" id="2606636"/>
    <lineage>
        <taxon>Bacteria</taxon>
        <taxon>Bacillati</taxon>
        <taxon>Bacillota</taxon>
        <taxon>Clostridia</taxon>
        <taxon>Lachnospirales</taxon>
        <taxon>Lachnospiraceae</taxon>
        <taxon>Bilifractor</taxon>
    </lineage>
</organism>
<dbReference type="InterPro" id="IPR036390">
    <property type="entry name" value="WH_DNA-bd_sf"/>
</dbReference>